<feature type="transmembrane region" description="Helical" evidence="1">
    <location>
        <begin position="57"/>
        <end position="76"/>
    </location>
</feature>
<evidence type="ECO:0000313" key="3">
    <source>
        <dbReference type="Proteomes" id="UP000886886"/>
    </source>
</evidence>
<evidence type="ECO:0000256" key="1">
    <source>
        <dbReference type="SAM" id="Phobius"/>
    </source>
</evidence>
<reference evidence="2" key="2">
    <citation type="journal article" date="2021" name="PeerJ">
        <title>Extensive microbial diversity within the chicken gut microbiome revealed by metagenomics and culture.</title>
        <authorList>
            <person name="Gilroy R."/>
            <person name="Ravi A."/>
            <person name="Getino M."/>
            <person name="Pursley I."/>
            <person name="Horton D.L."/>
            <person name="Alikhan N.F."/>
            <person name="Baker D."/>
            <person name="Gharbi K."/>
            <person name="Hall N."/>
            <person name="Watson M."/>
            <person name="Adriaenssens E.M."/>
            <person name="Foster-Nyarko E."/>
            <person name="Jarju S."/>
            <person name="Secka A."/>
            <person name="Antonio M."/>
            <person name="Oren A."/>
            <person name="Chaudhuri R.R."/>
            <person name="La Ragione R."/>
            <person name="Hildebrand F."/>
            <person name="Pallen M.J."/>
        </authorList>
    </citation>
    <scope>NUCLEOTIDE SEQUENCE</scope>
    <source>
        <strain evidence="2">ChiSjej3B21-11622</strain>
    </source>
</reference>
<dbReference type="EMBL" id="DVFT01000108">
    <property type="protein sequence ID" value="HIQ96355.1"/>
    <property type="molecule type" value="Genomic_DNA"/>
</dbReference>
<keyword evidence="1" id="KW-0472">Membrane</keyword>
<reference evidence="2" key="1">
    <citation type="submission" date="2020-10" db="EMBL/GenBank/DDBJ databases">
        <authorList>
            <person name="Gilroy R."/>
        </authorList>
    </citation>
    <scope>NUCLEOTIDE SEQUENCE</scope>
    <source>
        <strain evidence="2">ChiSjej3B21-11622</strain>
    </source>
</reference>
<organism evidence="2 3">
    <name type="scientific">Candidatus Limivivens merdigallinarum</name>
    <dbReference type="NCBI Taxonomy" id="2840859"/>
    <lineage>
        <taxon>Bacteria</taxon>
        <taxon>Bacillati</taxon>
        <taxon>Bacillota</taxon>
        <taxon>Clostridia</taxon>
        <taxon>Lachnospirales</taxon>
        <taxon>Lachnospiraceae</taxon>
        <taxon>Lachnospiraceae incertae sedis</taxon>
        <taxon>Candidatus Limivivens</taxon>
    </lineage>
</organism>
<accession>A0A9D0ZVT9</accession>
<dbReference type="AlphaFoldDB" id="A0A9D0ZVT9"/>
<dbReference type="Proteomes" id="UP000886886">
    <property type="component" value="Unassembled WGS sequence"/>
</dbReference>
<keyword evidence="1" id="KW-1133">Transmembrane helix</keyword>
<comment type="caution">
    <text evidence="2">The sequence shown here is derived from an EMBL/GenBank/DDBJ whole genome shotgun (WGS) entry which is preliminary data.</text>
</comment>
<feature type="transmembrane region" description="Helical" evidence="1">
    <location>
        <begin position="30"/>
        <end position="51"/>
    </location>
</feature>
<gene>
    <name evidence="2" type="ORF">IAB26_07320</name>
</gene>
<evidence type="ECO:0000313" key="2">
    <source>
        <dbReference type="EMBL" id="HIQ96355.1"/>
    </source>
</evidence>
<sequence>MKWNNMQRLLEWICKKCAPKRDIPVAFKDGVLKLSILSLFFLLLGIFMGRVMESPRFLFWTVILSLLFFGKSIWLVHIASSGKYEMIEGTVKETKGNNAAGRFQKIRITKTDGTETELLLGKEIRVQAGMAYRFYFSRQETALSGIKTLDAALNLGSFYGLEKAGDGK</sequence>
<protein>
    <submittedName>
        <fullName evidence="2">Uncharacterized protein</fullName>
    </submittedName>
</protein>
<keyword evidence="1" id="KW-0812">Transmembrane</keyword>
<name>A0A9D0ZVT9_9FIRM</name>
<proteinExistence type="predicted"/>